<evidence type="ECO:0000313" key="3">
    <source>
        <dbReference type="Proteomes" id="UP000708148"/>
    </source>
</evidence>
<keyword evidence="1" id="KW-0472">Membrane</keyword>
<evidence type="ECO:0000313" key="2">
    <source>
        <dbReference type="EMBL" id="CAD7694935.1"/>
    </source>
</evidence>
<feature type="transmembrane region" description="Helical" evidence="1">
    <location>
        <begin position="12"/>
        <end position="35"/>
    </location>
</feature>
<comment type="caution">
    <text evidence="2">The sequence shown here is derived from an EMBL/GenBank/DDBJ whole genome shotgun (WGS) entry which is preliminary data.</text>
</comment>
<name>A0A8S1IMW2_9CHLO</name>
<protein>
    <submittedName>
        <fullName evidence="2">Uncharacterized protein</fullName>
    </submittedName>
</protein>
<dbReference type="Proteomes" id="UP000708148">
    <property type="component" value="Unassembled WGS sequence"/>
</dbReference>
<feature type="transmembrane region" description="Helical" evidence="1">
    <location>
        <begin position="181"/>
        <end position="206"/>
    </location>
</feature>
<dbReference type="OrthoDB" id="10485373at2759"/>
<dbReference type="AlphaFoldDB" id="A0A8S1IMW2"/>
<sequence length="575" mass="65416">MDTEGEEQQDEGWPDAIVVVMVQFLLGIAIATGAVPPKVLGMQARGAETIGIVVLLTVTGASAFTIRDRLGRHDMESREYIVTVLAPIVTRLDLGLLIWTNLNKALVWAEQVVFMAEAEELSNKLLNTASWVWHDGEDRIQDPEFGMWGGDAATLMYRVLEAFNPMTALSNVTALLGHVTLWPIAALLFLALQIVSIVGWLLFWMLAQIARLTGRYTESKDPQKRVGAWRIKKRTTVYQYLVGRQAAQKNALYIRHEVAWLADSQMHKINGDKRRLRYTWAMLAGVDARAGHPHFHKLFQINYPMRANRVLNRASVDQTCNDVLTLLNREQILYPNLPDKPLSGIGEPASRQVVLYRAMAWPEVDDEARATVERAVRLAEINTQEWRIIGSSLTKVEQGLFSTFKDILRRWLVQILMIVWCDGAAEARHDGVTDVPLDLAQNYEHKGLNGIELGMRILGKRPAWVRNHEYGFLSMIGSLVWRPPSCSWNLCTEMDQRDKLPDKRYQQTPSVAELRDQLTAVNCQRAAGLCTAWHKGVVMWLRYVYEGKEWGRKRPATPPKVIVRTPRRRRSKELL</sequence>
<keyword evidence="1" id="KW-0812">Transmembrane</keyword>
<organism evidence="2 3">
    <name type="scientific">Ostreobium quekettii</name>
    <dbReference type="NCBI Taxonomy" id="121088"/>
    <lineage>
        <taxon>Eukaryota</taxon>
        <taxon>Viridiplantae</taxon>
        <taxon>Chlorophyta</taxon>
        <taxon>core chlorophytes</taxon>
        <taxon>Ulvophyceae</taxon>
        <taxon>TCBD clade</taxon>
        <taxon>Bryopsidales</taxon>
        <taxon>Ostreobineae</taxon>
        <taxon>Ostreobiaceae</taxon>
        <taxon>Ostreobium</taxon>
    </lineage>
</organism>
<feature type="transmembrane region" description="Helical" evidence="1">
    <location>
        <begin position="47"/>
        <end position="66"/>
    </location>
</feature>
<dbReference type="EMBL" id="CAJHUC010000283">
    <property type="protein sequence ID" value="CAD7694935.1"/>
    <property type="molecule type" value="Genomic_DNA"/>
</dbReference>
<reference evidence="2" key="1">
    <citation type="submission" date="2020-12" db="EMBL/GenBank/DDBJ databases">
        <authorList>
            <person name="Iha C."/>
        </authorList>
    </citation>
    <scope>NUCLEOTIDE SEQUENCE</scope>
</reference>
<gene>
    <name evidence="2" type="ORF">OSTQU699_LOCUS296</name>
</gene>
<keyword evidence="1" id="KW-1133">Transmembrane helix</keyword>
<proteinExistence type="predicted"/>
<keyword evidence="3" id="KW-1185">Reference proteome</keyword>
<accession>A0A8S1IMW2</accession>
<evidence type="ECO:0000256" key="1">
    <source>
        <dbReference type="SAM" id="Phobius"/>
    </source>
</evidence>